<dbReference type="Gene3D" id="3.40.50.12780">
    <property type="entry name" value="N-terminal domain of ligase-like"/>
    <property type="match status" value="1"/>
</dbReference>
<dbReference type="InterPro" id="IPR000873">
    <property type="entry name" value="AMP-dep_synth/lig_dom"/>
</dbReference>
<reference evidence="3 4" key="1">
    <citation type="submission" date="2017-09" db="EMBL/GenBank/DDBJ databases">
        <title>Reassesment of A. cryaerophilus.</title>
        <authorList>
            <person name="Perez-Cataluna A."/>
            <person name="Collado L."/>
            <person name="Salgado O."/>
            <person name="Lefinanco V."/>
            <person name="Figueras M.J."/>
        </authorList>
    </citation>
    <scope>NUCLEOTIDE SEQUENCE [LARGE SCALE GENOMIC DNA]</scope>
    <source>
        <strain evidence="3 4">LMG 9871</strain>
    </source>
</reference>
<comment type="similarity">
    <text evidence="1">Belongs to the ATP-dependent AMP-binding enzyme family.</text>
</comment>
<dbReference type="PANTHER" id="PTHR43201:SF8">
    <property type="entry name" value="ACYL-COA SYNTHETASE FAMILY MEMBER 3"/>
    <property type="match status" value="1"/>
</dbReference>
<evidence type="ECO:0000313" key="4">
    <source>
        <dbReference type="Proteomes" id="UP000238649"/>
    </source>
</evidence>
<dbReference type="GO" id="GO:0031956">
    <property type="term" value="F:medium-chain fatty acid-CoA ligase activity"/>
    <property type="evidence" value="ECO:0007669"/>
    <property type="project" value="TreeGrafter"/>
</dbReference>
<organism evidence="3 4">
    <name type="scientific">Aliarcobacter cryaerophilus</name>
    <dbReference type="NCBI Taxonomy" id="28198"/>
    <lineage>
        <taxon>Bacteria</taxon>
        <taxon>Pseudomonadati</taxon>
        <taxon>Campylobacterota</taxon>
        <taxon>Epsilonproteobacteria</taxon>
        <taxon>Campylobacterales</taxon>
        <taxon>Arcobacteraceae</taxon>
        <taxon>Aliarcobacter</taxon>
    </lineage>
</organism>
<protein>
    <submittedName>
        <fullName evidence="3">Aconitate hydratase</fullName>
    </submittedName>
</protein>
<gene>
    <name evidence="3" type="ORF">CJ671_09345</name>
</gene>
<dbReference type="EMBL" id="NXGH01000032">
    <property type="protein sequence ID" value="PRM88238.1"/>
    <property type="molecule type" value="Genomic_DNA"/>
</dbReference>
<comment type="caution">
    <text evidence="3">The sequence shown here is derived from an EMBL/GenBank/DDBJ whole genome shotgun (WGS) entry which is preliminary data.</text>
</comment>
<dbReference type="Proteomes" id="UP000238649">
    <property type="component" value="Unassembled WGS sequence"/>
</dbReference>
<dbReference type="GO" id="GO:0006631">
    <property type="term" value="P:fatty acid metabolic process"/>
    <property type="evidence" value="ECO:0007669"/>
    <property type="project" value="TreeGrafter"/>
</dbReference>
<accession>A0A2S9SNS4</accession>
<proteinExistence type="inferred from homology"/>
<dbReference type="InterPro" id="IPR042099">
    <property type="entry name" value="ANL_N_sf"/>
</dbReference>
<evidence type="ECO:0000313" key="3">
    <source>
        <dbReference type="EMBL" id="PRM88238.1"/>
    </source>
</evidence>
<evidence type="ECO:0000259" key="2">
    <source>
        <dbReference type="Pfam" id="PF00501"/>
    </source>
</evidence>
<dbReference type="PANTHER" id="PTHR43201">
    <property type="entry name" value="ACYL-COA SYNTHETASE"/>
    <property type="match status" value="1"/>
</dbReference>
<name>A0A2S9SNS4_9BACT</name>
<feature type="domain" description="AMP-dependent synthetase/ligase" evidence="2">
    <location>
        <begin position="75"/>
        <end position="261"/>
    </location>
</feature>
<dbReference type="AlphaFoldDB" id="A0A2S9SNS4"/>
<dbReference type="OrthoDB" id="9787658at2"/>
<dbReference type="SUPFAM" id="SSF56801">
    <property type="entry name" value="Acetyl-CoA synthetase-like"/>
    <property type="match status" value="1"/>
</dbReference>
<dbReference type="RefSeq" id="WP_105912441.1">
    <property type="nucleotide sequence ID" value="NZ_NXGH01000032.1"/>
</dbReference>
<dbReference type="Pfam" id="PF00501">
    <property type="entry name" value="AMP-binding"/>
    <property type="match status" value="1"/>
</dbReference>
<evidence type="ECO:0000256" key="1">
    <source>
        <dbReference type="ARBA" id="ARBA00006432"/>
    </source>
</evidence>
<sequence length="408" mass="46688">MHLIIYNDDKTISKHKISKELFFDKNLQNCVSYIASSSKEQNALKIFKSYFSDAKSILFDDSNKILQNELEDLNIPKFSDIKNETKASENIFKAHNFSFLYYTSGSTGFPTAALKTKENISSEIEDLTTFLSNYTIKKVIVTVPFIHIYGSLFGLFYPLHNNIDIILKEHFLPNDLLDLIDDYSLVITTPLYIKALNKISSKKDLSKSIFISSTAPLLSEDAKEFKDKFHSNIIQIFGSTETGGIAYKYNDEELWTPLKSVKISTNEEKKLKVNSPYVSNIIYEKEFKKTNSQIQTFDYIEVYNDKFKLIGRSSQILKIAGKRYSTIQIENILEKEEDISKALVLVNSNNNSLRGEILDITLETKKEFIAKDIQNILKNELSNLKFSINLKIVDKIKTSSTGKKLAIQ</sequence>